<dbReference type="InterPro" id="IPR001304">
    <property type="entry name" value="C-type_lectin-like"/>
</dbReference>
<dbReference type="PANTHER" id="PTHR45784">
    <property type="entry name" value="C-TYPE LECTIN DOMAIN FAMILY 20 MEMBER A-RELATED"/>
    <property type="match status" value="1"/>
</dbReference>
<dbReference type="EMBL" id="JAHGAV010000329">
    <property type="protein sequence ID" value="KAG6926329.1"/>
    <property type="molecule type" value="Genomic_DNA"/>
</dbReference>
<sequence length="248" mass="26540">RIGIKEVAFQTVASEYAFVLVRTPMSWAAAYDYCRSNHEGLADILSLQDLNGVVAAATETAWIGLHYNTATSRLSWSNGLTYSSAIWMPDLNPFLFMPGSCGTMFILLLLPSSCNQVLPFICSYSITDSTTADSTESPGTSQQLPSIVTGIAPTEGSQDAAITDSATADSTESPATTQLLPSIVTGSAPTEGSRDADTGYMILKVDFVSPALVDLEAIKQQLLNEVEAILKGSFPIGSFQLKWVSYEL</sequence>
<evidence type="ECO:0000259" key="1">
    <source>
        <dbReference type="PROSITE" id="PS50041"/>
    </source>
</evidence>
<dbReference type="PROSITE" id="PS50041">
    <property type="entry name" value="C_TYPE_LECTIN_2"/>
    <property type="match status" value="1"/>
</dbReference>
<dbReference type="Pfam" id="PF00059">
    <property type="entry name" value="Lectin_C"/>
    <property type="match status" value="1"/>
</dbReference>
<organism evidence="2 3">
    <name type="scientific">Chelydra serpentina</name>
    <name type="common">Snapping turtle</name>
    <name type="synonym">Testudo serpentina</name>
    <dbReference type="NCBI Taxonomy" id="8475"/>
    <lineage>
        <taxon>Eukaryota</taxon>
        <taxon>Metazoa</taxon>
        <taxon>Chordata</taxon>
        <taxon>Craniata</taxon>
        <taxon>Vertebrata</taxon>
        <taxon>Euteleostomi</taxon>
        <taxon>Archelosauria</taxon>
        <taxon>Testudinata</taxon>
        <taxon>Testudines</taxon>
        <taxon>Cryptodira</taxon>
        <taxon>Durocryptodira</taxon>
        <taxon>Americhelydia</taxon>
        <taxon>Chelydroidea</taxon>
        <taxon>Chelydridae</taxon>
        <taxon>Chelydra</taxon>
    </lineage>
</organism>
<reference evidence="2 3" key="1">
    <citation type="journal article" date="2020" name="G3 (Bethesda)">
        <title>Draft Genome of the Common Snapping Turtle, Chelydra serpentina, a Model for Phenotypic Plasticity in Reptiles.</title>
        <authorList>
            <person name="Das D."/>
            <person name="Singh S.K."/>
            <person name="Bierstedt J."/>
            <person name="Erickson A."/>
            <person name="Galli G.L.J."/>
            <person name="Crossley D.A. 2nd"/>
            <person name="Rhen T."/>
        </authorList>
    </citation>
    <scope>NUCLEOTIDE SEQUENCE [LARGE SCALE GENOMIC DNA]</scope>
    <source>
        <strain evidence="2">KW</strain>
    </source>
</reference>
<evidence type="ECO:0000313" key="2">
    <source>
        <dbReference type="EMBL" id="KAG6926329.1"/>
    </source>
</evidence>
<dbReference type="Proteomes" id="UP000765507">
    <property type="component" value="Unassembled WGS sequence"/>
</dbReference>
<dbReference type="InterPro" id="IPR016187">
    <property type="entry name" value="CTDL_fold"/>
</dbReference>
<name>A0A8T1SBI2_CHESE</name>
<comment type="caution">
    <text evidence="2">The sequence shown here is derived from an EMBL/GenBank/DDBJ whole genome shotgun (WGS) entry which is preliminary data.</text>
</comment>
<feature type="non-terminal residue" evidence="2">
    <location>
        <position position="1"/>
    </location>
</feature>
<dbReference type="SMART" id="SM00034">
    <property type="entry name" value="CLECT"/>
    <property type="match status" value="1"/>
</dbReference>
<dbReference type="AlphaFoldDB" id="A0A8T1SBI2"/>
<keyword evidence="3" id="KW-1185">Reference proteome</keyword>
<evidence type="ECO:0000313" key="3">
    <source>
        <dbReference type="Proteomes" id="UP000765507"/>
    </source>
</evidence>
<dbReference type="Gene3D" id="3.10.100.10">
    <property type="entry name" value="Mannose-Binding Protein A, subunit A"/>
    <property type="match status" value="1"/>
</dbReference>
<dbReference type="InterPro" id="IPR016186">
    <property type="entry name" value="C-type_lectin-like/link_sf"/>
</dbReference>
<dbReference type="OrthoDB" id="6369810at2759"/>
<accession>A0A8T1SBI2</accession>
<protein>
    <recommendedName>
        <fullName evidence="1">C-type lectin domain-containing protein</fullName>
    </recommendedName>
</protein>
<proteinExistence type="predicted"/>
<gene>
    <name evidence="2" type="ORF">G0U57_012240</name>
</gene>
<dbReference type="PANTHER" id="PTHR45784:SF5">
    <property type="entry name" value="C-TYPE LECTIN DOMAIN FAMILY 20 MEMBER A-RELATED"/>
    <property type="match status" value="1"/>
</dbReference>
<dbReference type="SUPFAM" id="SSF56436">
    <property type="entry name" value="C-type lectin-like"/>
    <property type="match status" value="1"/>
</dbReference>
<feature type="domain" description="C-type lectin" evidence="1">
    <location>
        <begin position="13"/>
        <end position="123"/>
    </location>
</feature>